<keyword evidence="4" id="KW-1185">Reference proteome</keyword>
<dbReference type="AlphaFoldDB" id="A0A3R7P5Z9"/>
<gene>
    <name evidence="3" type="ORF">C7M84_020026</name>
</gene>
<evidence type="ECO:0000256" key="2">
    <source>
        <dbReference type="SAM" id="Phobius"/>
    </source>
</evidence>
<keyword evidence="2" id="KW-0472">Membrane</keyword>
<feature type="transmembrane region" description="Helical" evidence="2">
    <location>
        <begin position="261"/>
        <end position="280"/>
    </location>
</feature>
<feature type="region of interest" description="Disordered" evidence="1">
    <location>
        <begin position="384"/>
        <end position="405"/>
    </location>
</feature>
<protein>
    <submittedName>
        <fullName evidence="3">Uncharacterized protein</fullName>
    </submittedName>
</protein>
<dbReference type="EMBL" id="QCYY01003811">
    <property type="protein sequence ID" value="ROT62138.1"/>
    <property type="molecule type" value="Genomic_DNA"/>
</dbReference>
<keyword evidence="2" id="KW-1133">Transmembrane helix</keyword>
<sequence length="405" mass="44968">MFLYSLYYPSFSPISLLPNRPPSHPLVSLLTASLLSSASPHCFISHDLSSFSLSSIPSLPRASPAFTRPPVLPLFPSSLSLAPPLFPPFPSPHFLTYLSLPNVSPRPASFPSESLAITQRVSTLLSRSRLPFPFLSLPSLSSPLFLPFLVSPSSLSYPSPLFLPFPLFPLLPFPVLPLFLPFSCFPLFSFLSFPCFCPFLCFPFFPFLSFVFALSSDSLLPFPILPLFLPFPLFPLLPFPILPLFLPFSCFPFFPFLPFPLFPLLPFSYPPFFPFLVILIPPPSPPTGHPRDVTPTRPPEKGAVDEVPPAISAAVASLSCGAVLASTRELRPTFFRLRRRDLGDFLADPSHLQEILSGPAAPSEIGSWALRKFPKRLAFSRLLPHNASRRERGGGEDEMQRWDDK</sequence>
<reference evidence="3 4" key="1">
    <citation type="submission" date="2018-04" db="EMBL/GenBank/DDBJ databases">
        <authorList>
            <person name="Zhang X."/>
            <person name="Yuan J."/>
            <person name="Li F."/>
            <person name="Xiang J."/>
        </authorList>
    </citation>
    <scope>NUCLEOTIDE SEQUENCE [LARGE SCALE GENOMIC DNA]</scope>
    <source>
        <tissue evidence="3">Muscle</tissue>
    </source>
</reference>
<accession>A0A3R7P5Z9</accession>
<feature type="transmembrane region" description="Helical" evidence="2">
    <location>
        <begin position="187"/>
        <end position="213"/>
    </location>
</feature>
<feature type="transmembrane region" description="Helical" evidence="2">
    <location>
        <begin position="233"/>
        <end position="254"/>
    </location>
</feature>
<feature type="transmembrane region" description="Helical" evidence="2">
    <location>
        <begin position="161"/>
        <end position="180"/>
    </location>
</feature>
<reference evidence="3 4" key="2">
    <citation type="submission" date="2019-01" db="EMBL/GenBank/DDBJ databases">
        <title>The decoding of complex shrimp genome reveals the adaptation for benthos swimmer, frequently molting mechanism and breeding impact on genome.</title>
        <authorList>
            <person name="Sun Y."/>
            <person name="Gao Y."/>
            <person name="Yu Y."/>
        </authorList>
    </citation>
    <scope>NUCLEOTIDE SEQUENCE [LARGE SCALE GENOMIC DNA]</scope>
    <source>
        <tissue evidence="3">Muscle</tissue>
    </source>
</reference>
<proteinExistence type="predicted"/>
<feature type="compositionally biased region" description="Basic and acidic residues" evidence="1">
    <location>
        <begin position="388"/>
        <end position="405"/>
    </location>
</feature>
<evidence type="ECO:0000256" key="1">
    <source>
        <dbReference type="SAM" id="MobiDB-lite"/>
    </source>
</evidence>
<evidence type="ECO:0000313" key="3">
    <source>
        <dbReference type="EMBL" id="ROT62138.1"/>
    </source>
</evidence>
<comment type="caution">
    <text evidence="3">The sequence shown here is derived from an EMBL/GenBank/DDBJ whole genome shotgun (WGS) entry which is preliminary data.</text>
</comment>
<evidence type="ECO:0000313" key="4">
    <source>
        <dbReference type="Proteomes" id="UP000283509"/>
    </source>
</evidence>
<keyword evidence="2" id="KW-0812">Transmembrane</keyword>
<dbReference type="Proteomes" id="UP000283509">
    <property type="component" value="Unassembled WGS sequence"/>
</dbReference>
<name>A0A3R7P5Z9_PENVA</name>
<organism evidence="3 4">
    <name type="scientific">Penaeus vannamei</name>
    <name type="common">Whiteleg shrimp</name>
    <name type="synonym">Litopenaeus vannamei</name>
    <dbReference type="NCBI Taxonomy" id="6689"/>
    <lineage>
        <taxon>Eukaryota</taxon>
        <taxon>Metazoa</taxon>
        <taxon>Ecdysozoa</taxon>
        <taxon>Arthropoda</taxon>
        <taxon>Crustacea</taxon>
        <taxon>Multicrustacea</taxon>
        <taxon>Malacostraca</taxon>
        <taxon>Eumalacostraca</taxon>
        <taxon>Eucarida</taxon>
        <taxon>Decapoda</taxon>
        <taxon>Dendrobranchiata</taxon>
        <taxon>Penaeoidea</taxon>
        <taxon>Penaeidae</taxon>
        <taxon>Penaeus</taxon>
    </lineage>
</organism>